<accession>A0A9P6B2S4</accession>
<feature type="compositionally biased region" description="Polar residues" evidence="1">
    <location>
        <begin position="159"/>
        <end position="171"/>
    </location>
</feature>
<evidence type="ECO:0000256" key="1">
    <source>
        <dbReference type="SAM" id="MobiDB-lite"/>
    </source>
</evidence>
<feature type="domain" description="Hyaluronan/mRNA-binding protein" evidence="2">
    <location>
        <begin position="117"/>
        <end position="187"/>
    </location>
</feature>
<name>A0A9P6B2S4_9AGAM</name>
<gene>
    <name evidence="3" type="ORF">BS47DRAFT_1391232</name>
</gene>
<comment type="caution">
    <text evidence="3">The sequence shown here is derived from an EMBL/GenBank/DDBJ whole genome shotgun (WGS) entry which is preliminary data.</text>
</comment>
<keyword evidence="4" id="KW-1185">Reference proteome</keyword>
<feature type="region of interest" description="Disordered" evidence="1">
    <location>
        <begin position="158"/>
        <end position="206"/>
    </location>
</feature>
<protein>
    <recommendedName>
        <fullName evidence="2">Hyaluronan/mRNA-binding protein domain-containing protein</fullName>
    </recommendedName>
</protein>
<feature type="region of interest" description="Disordered" evidence="1">
    <location>
        <begin position="104"/>
        <end position="138"/>
    </location>
</feature>
<dbReference type="Proteomes" id="UP000886523">
    <property type="component" value="Unassembled WGS sequence"/>
</dbReference>
<dbReference type="Pfam" id="PF04774">
    <property type="entry name" value="HABP4_PAI-RBP1"/>
    <property type="match status" value="1"/>
</dbReference>
<proteinExistence type="predicted"/>
<evidence type="ECO:0000313" key="4">
    <source>
        <dbReference type="Proteomes" id="UP000886523"/>
    </source>
</evidence>
<sequence>MGNEVLDAWGTLNLRPLAVLSVFYGLDISSKGGSTGCVPHPKWSNPGAVETACVVGRRVITHDLGMIPCFQLPNQVTTHIASLYPSPTTLSVSSTSMTRTARAIYPRALTRDRSESKSGLDKSLSKHGAGNHNWGSLQDETHQVEDAVEYYSADEYADTASTVESSSTQGDDASKAQPQNNAPQQQQKRRASISITDADRASARSFRTRSFKDRPDIDLTAIARTSFAVSTSPTSPTDSFLRNSAVSIPTTSTFHPDLIIVQQPTTDSSQAQCLIIPKEHNFLKRKPKYSKSSPAPLLKLKESIWPHGPVFLYNCPFSPESGPYPPWPSYLSDPPSPSPLLSIPTEIPQFMQSRSIASPPHDWPNEKPVASRTRLTPPESPRFPREGPVGLIFKRKFQARLASQSEAGILHKSLSRSEGCIRGPGDGSFGCEACQWSSNMAELSPGVEPERDP</sequence>
<feature type="compositionally biased region" description="Basic and acidic residues" evidence="1">
    <location>
        <begin position="109"/>
        <end position="124"/>
    </location>
</feature>
<organism evidence="3 4">
    <name type="scientific">Hydnum rufescens UP504</name>
    <dbReference type="NCBI Taxonomy" id="1448309"/>
    <lineage>
        <taxon>Eukaryota</taxon>
        <taxon>Fungi</taxon>
        <taxon>Dikarya</taxon>
        <taxon>Basidiomycota</taxon>
        <taxon>Agaricomycotina</taxon>
        <taxon>Agaricomycetes</taxon>
        <taxon>Cantharellales</taxon>
        <taxon>Hydnaceae</taxon>
        <taxon>Hydnum</taxon>
    </lineage>
</organism>
<feature type="compositionally biased region" description="Low complexity" evidence="1">
    <location>
        <begin position="175"/>
        <end position="186"/>
    </location>
</feature>
<evidence type="ECO:0000259" key="2">
    <source>
        <dbReference type="Pfam" id="PF04774"/>
    </source>
</evidence>
<reference evidence="3" key="1">
    <citation type="journal article" date="2020" name="Nat. Commun.">
        <title>Large-scale genome sequencing of mycorrhizal fungi provides insights into the early evolution of symbiotic traits.</title>
        <authorList>
            <person name="Miyauchi S."/>
            <person name="Kiss E."/>
            <person name="Kuo A."/>
            <person name="Drula E."/>
            <person name="Kohler A."/>
            <person name="Sanchez-Garcia M."/>
            <person name="Morin E."/>
            <person name="Andreopoulos B."/>
            <person name="Barry K.W."/>
            <person name="Bonito G."/>
            <person name="Buee M."/>
            <person name="Carver A."/>
            <person name="Chen C."/>
            <person name="Cichocki N."/>
            <person name="Clum A."/>
            <person name="Culley D."/>
            <person name="Crous P.W."/>
            <person name="Fauchery L."/>
            <person name="Girlanda M."/>
            <person name="Hayes R.D."/>
            <person name="Keri Z."/>
            <person name="LaButti K."/>
            <person name="Lipzen A."/>
            <person name="Lombard V."/>
            <person name="Magnuson J."/>
            <person name="Maillard F."/>
            <person name="Murat C."/>
            <person name="Nolan M."/>
            <person name="Ohm R.A."/>
            <person name="Pangilinan J."/>
            <person name="Pereira M.F."/>
            <person name="Perotto S."/>
            <person name="Peter M."/>
            <person name="Pfister S."/>
            <person name="Riley R."/>
            <person name="Sitrit Y."/>
            <person name="Stielow J.B."/>
            <person name="Szollosi G."/>
            <person name="Zifcakova L."/>
            <person name="Stursova M."/>
            <person name="Spatafora J.W."/>
            <person name="Tedersoo L."/>
            <person name="Vaario L.M."/>
            <person name="Yamada A."/>
            <person name="Yan M."/>
            <person name="Wang P."/>
            <person name="Xu J."/>
            <person name="Bruns T."/>
            <person name="Baldrian P."/>
            <person name="Vilgalys R."/>
            <person name="Dunand C."/>
            <person name="Henrissat B."/>
            <person name="Grigoriev I.V."/>
            <person name="Hibbett D."/>
            <person name="Nagy L.G."/>
            <person name="Martin F.M."/>
        </authorList>
    </citation>
    <scope>NUCLEOTIDE SEQUENCE</scope>
    <source>
        <strain evidence="3">UP504</strain>
    </source>
</reference>
<dbReference type="InterPro" id="IPR006861">
    <property type="entry name" value="HABP4_PAIRBP1-bd"/>
</dbReference>
<dbReference type="AlphaFoldDB" id="A0A9P6B2S4"/>
<dbReference type="OrthoDB" id="2562681at2759"/>
<evidence type="ECO:0000313" key="3">
    <source>
        <dbReference type="EMBL" id="KAF9515910.1"/>
    </source>
</evidence>
<feature type="region of interest" description="Disordered" evidence="1">
    <location>
        <begin position="355"/>
        <end position="387"/>
    </location>
</feature>
<dbReference type="EMBL" id="MU128945">
    <property type="protein sequence ID" value="KAF9515910.1"/>
    <property type="molecule type" value="Genomic_DNA"/>
</dbReference>